<dbReference type="GO" id="GO:0005829">
    <property type="term" value="C:cytosol"/>
    <property type="evidence" value="ECO:0007669"/>
    <property type="project" value="TreeGrafter"/>
</dbReference>
<dbReference type="InterPro" id="IPR005110">
    <property type="entry name" value="MoeA_linker/N"/>
</dbReference>
<comment type="function">
    <text evidence="1 7">Catalyzes the insertion of molybdate into adenylated molybdopterin with the concomitant release of AMP.</text>
</comment>
<evidence type="ECO:0000313" key="9">
    <source>
        <dbReference type="EMBL" id="KPL80826.1"/>
    </source>
</evidence>
<dbReference type="Gene3D" id="2.170.190.11">
    <property type="entry name" value="Molybdopterin biosynthesis moea protein, domain 3"/>
    <property type="match status" value="1"/>
</dbReference>
<gene>
    <name evidence="9" type="ORF">ADN00_01130</name>
</gene>
<dbReference type="InterPro" id="IPR036135">
    <property type="entry name" value="MoeA_linker/N_sf"/>
</dbReference>
<keyword evidence="7" id="KW-0808">Transferase</keyword>
<dbReference type="Proteomes" id="UP000050417">
    <property type="component" value="Unassembled WGS sequence"/>
</dbReference>
<keyword evidence="5 7" id="KW-0501">Molybdenum cofactor biosynthesis</keyword>
<comment type="cofactor">
    <cofactor evidence="7">
        <name>Mg(2+)</name>
        <dbReference type="ChEBI" id="CHEBI:18420"/>
    </cofactor>
</comment>
<dbReference type="Pfam" id="PF03454">
    <property type="entry name" value="MoeA_C"/>
    <property type="match status" value="1"/>
</dbReference>
<dbReference type="GO" id="GO:0006777">
    <property type="term" value="P:Mo-molybdopterin cofactor biosynthetic process"/>
    <property type="evidence" value="ECO:0007669"/>
    <property type="project" value="UniProtKB-UniRule"/>
</dbReference>
<dbReference type="CDD" id="cd00887">
    <property type="entry name" value="MoeA"/>
    <property type="match status" value="1"/>
</dbReference>
<evidence type="ECO:0000256" key="1">
    <source>
        <dbReference type="ARBA" id="ARBA00002901"/>
    </source>
</evidence>
<proteinExistence type="inferred from homology"/>
<evidence type="ECO:0000256" key="3">
    <source>
        <dbReference type="ARBA" id="ARBA00010763"/>
    </source>
</evidence>
<dbReference type="SUPFAM" id="SSF63867">
    <property type="entry name" value="MoeA C-terminal domain-like"/>
    <property type="match status" value="1"/>
</dbReference>
<dbReference type="Gene3D" id="3.90.105.10">
    <property type="entry name" value="Molybdopterin biosynthesis moea protein, domain 2"/>
    <property type="match status" value="1"/>
</dbReference>
<dbReference type="NCBIfam" id="NF011068">
    <property type="entry name" value="PRK14498.1"/>
    <property type="match status" value="1"/>
</dbReference>
<dbReference type="RefSeq" id="WP_075061126.1">
    <property type="nucleotide sequence ID" value="NZ_LGCL01000003.1"/>
</dbReference>
<dbReference type="SUPFAM" id="SSF53850">
    <property type="entry name" value="Periplasmic binding protein-like II"/>
    <property type="match status" value="1"/>
</dbReference>
<dbReference type="Gene3D" id="3.40.190.10">
    <property type="entry name" value="Periplasmic binding protein-like II"/>
    <property type="match status" value="1"/>
</dbReference>
<keyword evidence="7" id="KW-0479">Metal-binding</keyword>
<comment type="similarity">
    <text evidence="3 7">Belongs to the MoeA family.</text>
</comment>
<dbReference type="PANTHER" id="PTHR10192:SF16">
    <property type="entry name" value="MOLYBDOPTERIN MOLYBDENUMTRANSFERASE"/>
    <property type="match status" value="1"/>
</dbReference>
<dbReference type="Gene3D" id="3.40.980.10">
    <property type="entry name" value="MoaB/Mog-like domain"/>
    <property type="match status" value="1"/>
</dbReference>
<evidence type="ECO:0000256" key="5">
    <source>
        <dbReference type="ARBA" id="ARBA00023150"/>
    </source>
</evidence>
<dbReference type="InterPro" id="IPR024370">
    <property type="entry name" value="PBP_domain"/>
</dbReference>
<organism evidence="9 10">
    <name type="scientific">Ornatilinea apprima</name>
    <dbReference type="NCBI Taxonomy" id="1134406"/>
    <lineage>
        <taxon>Bacteria</taxon>
        <taxon>Bacillati</taxon>
        <taxon>Chloroflexota</taxon>
        <taxon>Anaerolineae</taxon>
        <taxon>Anaerolineales</taxon>
        <taxon>Anaerolineaceae</taxon>
        <taxon>Ornatilinea</taxon>
    </lineage>
</organism>
<accession>A0A0N8GPG4</accession>
<keyword evidence="10" id="KW-1185">Reference proteome</keyword>
<evidence type="ECO:0000256" key="7">
    <source>
        <dbReference type="RuleBase" id="RU365090"/>
    </source>
</evidence>
<dbReference type="UniPathway" id="UPA00344"/>
<dbReference type="PANTHER" id="PTHR10192">
    <property type="entry name" value="MOLYBDOPTERIN BIOSYNTHESIS PROTEIN"/>
    <property type="match status" value="1"/>
</dbReference>
<name>A0A0N8GPG4_9CHLR</name>
<comment type="caution">
    <text evidence="9">The sequence shown here is derived from an EMBL/GenBank/DDBJ whole genome shotgun (WGS) entry which is preliminary data.</text>
</comment>
<keyword evidence="7" id="KW-0460">Magnesium</keyword>
<protein>
    <recommendedName>
        <fullName evidence="7">Molybdopterin molybdenumtransferase</fullName>
        <ecNumber evidence="7">2.10.1.1</ecNumber>
    </recommendedName>
</protein>
<dbReference type="GO" id="GO:0046872">
    <property type="term" value="F:metal ion binding"/>
    <property type="evidence" value="ECO:0007669"/>
    <property type="project" value="UniProtKB-UniRule"/>
</dbReference>
<dbReference type="EMBL" id="LGCL01000003">
    <property type="protein sequence ID" value="KPL80826.1"/>
    <property type="molecule type" value="Genomic_DNA"/>
</dbReference>
<feature type="domain" description="MoaB/Mog" evidence="8">
    <location>
        <begin position="189"/>
        <end position="332"/>
    </location>
</feature>
<sequence length="656" mass="70832">MPVYLHDIPLETAQAHFNKALERAGLGGRLGEEEVLMDEKSIGRVLSQPVWAKICSPHYHASAMDGFAVRAEATAGASPATPVMLETGSQTAYVDTGDPLPEWANAVVPIEQVESLDAEDRAAENVRDPLFIRLRQAATPWAHVRLMGEDIVATQLVLPEGHVLRPVDLGAIAGAGYSAVMVSRKPRVAVLPTGTELVEIGEPIKRGDIIEYNSVVIAAQVTQWGGEATRYPITPDRFDLLKQRVQEAADQFDLVLVNAGSSAGSEDFTSRIVEGLGELLVHGVAVRPGHPVILGLIRRSDDSRSVPVIGIPGFPVSAALTGEIFVEPLLARWLGRQPNQPLEIDASLTRKITSPAGDDDFMRVVVGKVGERTLAAPLSRGAGVITSLVRADGIALVPRGIQGLEAGSPVRVKLYRHPAEVEKTIFAIGSHDLTLDLLAQYLTRYGRRLVSANVGSLGGLVALRRQEAHLAGSHLLDPESGEYNISYLRQYLPDTPVRLMTWVEREQGLVVKRGNPKGIQSLCDLSRDDVSFVNRQRGAGTRVLLDYHLQKLSIDPAVIKGYELEEFTHLAVAVAVASGRADCGMAVAAAADALELDFVPLYPERYDLVIPCQYLENDLLSPIFDLAADAGFRTAVAGLRGYSVKKMGNLVLDCSK</sequence>
<dbReference type="Pfam" id="PF12727">
    <property type="entry name" value="PBP_like"/>
    <property type="match status" value="1"/>
</dbReference>
<dbReference type="InterPro" id="IPR001453">
    <property type="entry name" value="MoaB/Mog_dom"/>
</dbReference>
<dbReference type="SUPFAM" id="SSF53218">
    <property type="entry name" value="Molybdenum cofactor biosynthesis proteins"/>
    <property type="match status" value="1"/>
</dbReference>
<dbReference type="Pfam" id="PF00994">
    <property type="entry name" value="MoCF_biosynth"/>
    <property type="match status" value="1"/>
</dbReference>
<dbReference type="PATRIC" id="fig|1134406.4.peg.1971"/>
<evidence type="ECO:0000256" key="2">
    <source>
        <dbReference type="ARBA" id="ARBA00005046"/>
    </source>
</evidence>
<keyword evidence="4 7" id="KW-0500">Molybdenum</keyword>
<dbReference type="InterPro" id="IPR036688">
    <property type="entry name" value="MoeA_C_domain_IV_sf"/>
</dbReference>
<evidence type="ECO:0000256" key="6">
    <source>
        <dbReference type="ARBA" id="ARBA00047317"/>
    </source>
</evidence>
<dbReference type="Pfam" id="PF03453">
    <property type="entry name" value="MoeA_N"/>
    <property type="match status" value="1"/>
</dbReference>
<comment type="catalytic activity">
    <reaction evidence="6">
        <text>adenylyl-molybdopterin + molybdate = Mo-molybdopterin + AMP + H(+)</text>
        <dbReference type="Rhea" id="RHEA:35047"/>
        <dbReference type="ChEBI" id="CHEBI:15378"/>
        <dbReference type="ChEBI" id="CHEBI:36264"/>
        <dbReference type="ChEBI" id="CHEBI:62727"/>
        <dbReference type="ChEBI" id="CHEBI:71302"/>
        <dbReference type="ChEBI" id="CHEBI:456215"/>
        <dbReference type="EC" id="2.10.1.1"/>
    </reaction>
</comment>
<comment type="pathway">
    <text evidence="2 7">Cofactor biosynthesis; molybdopterin biosynthesis.</text>
</comment>
<reference evidence="9 10" key="1">
    <citation type="submission" date="2015-07" db="EMBL/GenBank/DDBJ databases">
        <title>Genome sequence of Ornatilinea apprima DSM 23815.</title>
        <authorList>
            <person name="Hemp J."/>
            <person name="Ward L.M."/>
            <person name="Pace L.A."/>
            <person name="Fischer W.W."/>
        </authorList>
    </citation>
    <scope>NUCLEOTIDE SEQUENCE [LARGE SCALE GENOMIC DNA]</scope>
    <source>
        <strain evidence="9 10">P3M-1</strain>
    </source>
</reference>
<dbReference type="SUPFAM" id="SSF63882">
    <property type="entry name" value="MoeA N-terminal region -like"/>
    <property type="match status" value="1"/>
</dbReference>
<evidence type="ECO:0000256" key="4">
    <source>
        <dbReference type="ARBA" id="ARBA00022505"/>
    </source>
</evidence>
<evidence type="ECO:0000313" key="10">
    <source>
        <dbReference type="Proteomes" id="UP000050417"/>
    </source>
</evidence>
<dbReference type="InterPro" id="IPR036425">
    <property type="entry name" value="MoaB/Mog-like_dom_sf"/>
</dbReference>
<evidence type="ECO:0000259" key="8">
    <source>
        <dbReference type="SMART" id="SM00852"/>
    </source>
</evidence>
<dbReference type="SMART" id="SM00852">
    <property type="entry name" value="MoCF_biosynth"/>
    <property type="match status" value="1"/>
</dbReference>
<dbReference type="InterPro" id="IPR038987">
    <property type="entry name" value="MoeA-like"/>
</dbReference>
<dbReference type="AlphaFoldDB" id="A0A0N8GPG4"/>
<dbReference type="STRING" id="1134406.ADN00_01130"/>
<dbReference type="InterPro" id="IPR005111">
    <property type="entry name" value="MoeA_C_domain_IV"/>
</dbReference>
<dbReference type="EC" id="2.10.1.1" evidence="7"/>
<dbReference type="GO" id="GO:0061599">
    <property type="term" value="F:molybdopterin molybdotransferase activity"/>
    <property type="evidence" value="ECO:0007669"/>
    <property type="project" value="UniProtKB-UniRule"/>
</dbReference>
<dbReference type="Gene3D" id="2.40.340.10">
    <property type="entry name" value="MoeA, C-terminal, domain IV"/>
    <property type="match status" value="1"/>
</dbReference>